<evidence type="ECO:0000256" key="3">
    <source>
        <dbReference type="ARBA" id="ARBA00022771"/>
    </source>
</evidence>
<keyword evidence="7" id="KW-1185">Reference proteome</keyword>
<keyword evidence="2" id="KW-0479">Metal-binding</keyword>
<dbReference type="PANTHER" id="PTHR46481:SF10">
    <property type="entry name" value="ZINC FINGER BED DOMAIN-CONTAINING PROTEIN 39"/>
    <property type="match status" value="1"/>
</dbReference>
<dbReference type="InterPro" id="IPR052035">
    <property type="entry name" value="ZnF_BED_domain_contain"/>
</dbReference>
<evidence type="ECO:0000313" key="7">
    <source>
        <dbReference type="Proteomes" id="UP000289738"/>
    </source>
</evidence>
<evidence type="ECO:0000256" key="1">
    <source>
        <dbReference type="ARBA" id="ARBA00004123"/>
    </source>
</evidence>
<comment type="subcellular location">
    <subcellularLocation>
        <location evidence="1">Nucleus</location>
    </subcellularLocation>
</comment>
<reference evidence="6 7" key="1">
    <citation type="submission" date="2019-01" db="EMBL/GenBank/DDBJ databases">
        <title>Sequencing of cultivated peanut Arachis hypogaea provides insights into genome evolution and oil improvement.</title>
        <authorList>
            <person name="Chen X."/>
        </authorList>
    </citation>
    <scope>NUCLEOTIDE SEQUENCE [LARGE SCALE GENOMIC DNA]</scope>
    <source>
        <strain evidence="7">cv. Fuhuasheng</strain>
        <tissue evidence="6">Leaves</tissue>
    </source>
</reference>
<keyword evidence="4" id="KW-0862">Zinc</keyword>
<keyword evidence="3" id="KW-0863">Zinc-finger</keyword>
<evidence type="ECO:0000256" key="5">
    <source>
        <dbReference type="ARBA" id="ARBA00023242"/>
    </source>
</evidence>
<dbReference type="GO" id="GO:0005634">
    <property type="term" value="C:nucleus"/>
    <property type="evidence" value="ECO:0007669"/>
    <property type="project" value="UniProtKB-SubCell"/>
</dbReference>
<gene>
    <name evidence="6" type="ORF">Ahy_A07g031380</name>
</gene>
<dbReference type="AlphaFoldDB" id="A0A445C3Q7"/>
<dbReference type="InterPro" id="IPR012337">
    <property type="entry name" value="RNaseH-like_sf"/>
</dbReference>
<organism evidence="6 7">
    <name type="scientific">Arachis hypogaea</name>
    <name type="common">Peanut</name>
    <dbReference type="NCBI Taxonomy" id="3818"/>
    <lineage>
        <taxon>Eukaryota</taxon>
        <taxon>Viridiplantae</taxon>
        <taxon>Streptophyta</taxon>
        <taxon>Embryophyta</taxon>
        <taxon>Tracheophyta</taxon>
        <taxon>Spermatophyta</taxon>
        <taxon>Magnoliopsida</taxon>
        <taxon>eudicotyledons</taxon>
        <taxon>Gunneridae</taxon>
        <taxon>Pentapetalae</taxon>
        <taxon>rosids</taxon>
        <taxon>fabids</taxon>
        <taxon>Fabales</taxon>
        <taxon>Fabaceae</taxon>
        <taxon>Papilionoideae</taxon>
        <taxon>50 kb inversion clade</taxon>
        <taxon>dalbergioids sensu lato</taxon>
        <taxon>Dalbergieae</taxon>
        <taxon>Pterocarpus clade</taxon>
        <taxon>Arachis</taxon>
    </lineage>
</organism>
<protein>
    <submittedName>
        <fullName evidence="6">Uncharacterized protein</fullName>
    </submittedName>
</protein>
<dbReference type="PANTHER" id="PTHR46481">
    <property type="entry name" value="ZINC FINGER BED DOMAIN-CONTAINING PROTEIN 4"/>
    <property type="match status" value="1"/>
</dbReference>
<evidence type="ECO:0000256" key="2">
    <source>
        <dbReference type="ARBA" id="ARBA00022723"/>
    </source>
</evidence>
<keyword evidence="5" id="KW-0539">Nucleus</keyword>
<dbReference type="STRING" id="3818.A0A445C3Q7"/>
<name>A0A445C3Q7_ARAHY</name>
<comment type="caution">
    <text evidence="6">The sequence shown here is derived from an EMBL/GenBank/DDBJ whole genome shotgun (WGS) entry which is preliminary data.</text>
</comment>
<dbReference type="SUPFAM" id="SSF53098">
    <property type="entry name" value="Ribonuclease H-like"/>
    <property type="match status" value="1"/>
</dbReference>
<dbReference type="EMBL" id="SDMP01000007">
    <property type="protein sequence ID" value="RYR45544.1"/>
    <property type="molecule type" value="Genomic_DNA"/>
</dbReference>
<evidence type="ECO:0000313" key="6">
    <source>
        <dbReference type="EMBL" id="RYR45544.1"/>
    </source>
</evidence>
<sequence>MLLSVCRLHTYNNPNSSALLQIQILTHKAKEKRKDTTVTVANFNFDNKDHKKDDPLSFVNVKLDQEQRRILNFVAIDPSHTEDMLSATIMTCLMDWDIDRKLFSVVLDSTAGNDVAIRIGERLSQNRFLYCNGQLFDIRCAASVLHVMVQHALVAISELISKVRESIRYVRSSQTLFMMRVCRGKLAVFDFPYRLLQRTLGIDSWDLINFSMKLPRAKA</sequence>
<dbReference type="Proteomes" id="UP000289738">
    <property type="component" value="Chromosome A07"/>
</dbReference>
<evidence type="ECO:0000256" key="4">
    <source>
        <dbReference type="ARBA" id="ARBA00022833"/>
    </source>
</evidence>
<proteinExistence type="predicted"/>
<accession>A0A445C3Q7</accession>
<dbReference type="GO" id="GO:0008270">
    <property type="term" value="F:zinc ion binding"/>
    <property type="evidence" value="ECO:0007669"/>
    <property type="project" value="UniProtKB-KW"/>
</dbReference>